<dbReference type="InterPro" id="IPR029063">
    <property type="entry name" value="SAM-dependent_MTases_sf"/>
</dbReference>
<evidence type="ECO:0000256" key="2">
    <source>
        <dbReference type="ARBA" id="ARBA00022603"/>
    </source>
</evidence>
<evidence type="ECO:0000256" key="3">
    <source>
        <dbReference type="ARBA" id="ARBA00022679"/>
    </source>
</evidence>
<evidence type="ECO:0000256" key="1">
    <source>
        <dbReference type="ARBA" id="ARBA00009725"/>
    </source>
</evidence>
<reference evidence="4" key="2">
    <citation type="submission" date="2019-07" db="EMBL/GenBank/DDBJ databases">
        <authorList>
            <person name="Yang Y."/>
            <person name="Bocs S."/>
            <person name="Baudouin L."/>
        </authorList>
    </citation>
    <scope>NUCLEOTIDE SEQUENCE</scope>
    <source>
        <tissue evidence="4">Spear leaf of Hainan Tall coconut</tissue>
    </source>
</reference>
<accession>A0A8K0N8J4</accession>
<keyword evidence="3" id="KW-0808">Transferase</keyword>
<protein>
    <submittedName>
        <fullName evidence="4">Putative S-adenosyl-L-methionine-dependent methyltransferase superfamily protein isoform 4</fullName>
    </submittedName>
</protein>
<dbReference type="PANTHER" id="PTHR22809">
    <property type="entry name" value="METHYLTRANSFERASE-RELATED"/>
    <property type="match status" value="1"/>
</dbReference>
<dbReference type="GO" id="GO:0008757">
    <property type="term" value="F:S-adenosylmethionine-dependent methyltransferase activity"/>
    <property type="evidence" value="ECO:0007669"/>
    <property type="project" value="UniProtKB-ARBA"/>
</dbReference>
<dbReference type="InterPro" id="IPR019410">
    <property type="entry name" value="Methyltransf_16"/>
</dbReference>
<dbReference type="EMBL" id="CM017881">
    <property type="protein sequence ID" value="KAG1362486.1"/>
    <property type="molecule type" value="Genomic_DNA"/>
</dbReference>
<dbReference type="AlphaFoldDB" id="A0A8K0N8J4"/>
<dbReference type="SUPFAM" id="SSF53335">
    <property type="entry name" value="S-adenosyl-L-methionine-dependent methyltransferases"/>
    <property type="match status" value="2"/>
</dbReference>
<name>A0A8K0N8J4_COCNU</name>
<keyword evidence="2 4" id="KW-0489">Methyltransferase</keyword>
<sequence length="400" mass="44688">MAEAAEETVKKIQIYSSYSSSSARQVTPFWKDLAEGLIHDFMNHRLIALGNGFGFSAINSLGRLMDVTDVAHARVKTVKVGCGAGNTVFPLLTTYHDIFVHACDFSPRAIDLIKERLTCKEQQISENFYVRGDGTRAYYFSEEFLTNMFVQNGFDVEEVGICNKRVENRSLELVMNRIKALAKEYQHTCKSTGLMLWESARLMCNVLAENPSIVSGKRVLELGCGSAGICSIMAIQFAKLMVSTDGDIETLNLLRQNIISNVKQDLMNKIMVKKLTWGNNEDVKAIKDLCSHEGGFEVIIGTDVTYNHDAILPLFETARELISDIESGDSKPALILCHIQRRVDEGSIISIASQFGFWLVDKWANGMHSGNGMIGSWFGEDIKYNTTFQNAPLTILYFNI</sequence>
<keyword evidence="5" id="KW-1185">Reference proteome</keyword>
<dbReference type="GO" id="GO:0008173">
    <property type="term" value="F:RNA methyltransferase activity"/>
    <property type="evidence" value="ECO:0007669"/>
    <property type="project" value="UniProtKB-ARBA"/>
</dbReference>
<comment type="similarity">
    <text evidence="1">Belongs to the methyltransferase superfamily. METL family.</text>
</comment>
<organism evidence="4 5">
    <name type="scientific">Cocos nucifera</name>
    <name type="common">Coconut palm</name>
    <dbReference type="NCBI Taxonomy" id="13894"/>
    <lineage>
        <taxon>Eukaryota</taxon>
        <taxon>Viridiplantae</taxon>
        <taxon>Streptophyta</taxon>
        <taxon>Embryophyta</taxon>
        <taxon>Tracheophyta</taxon>
        <taxon>Spermatophyta</taxon>
        <taxon>Magnoliopsida</taxon>
        <taxon>Liliopsida</taxon>
        <taxon>Arecaceae</taxon>
        <taxon>Arecoideae</taxon>
        <taxon>Cocoseae</taxon>
        <taxon>Attaleinae</taxon>
        <taxon>Cocos</taxon>
    </lineage>
</organism>
<dbReference type="Gene3D" id="3.40.50.150">
    <property type="entry name" value="Vaccinia Virus protein VP39"/>
    <property type="match status" value="2"/>
</dbReference>
<dbReference type="Proteomes" id="UP000797356">
    <property type="component" value="Chromosome 10"/>
</dbReference>
<dbReference type="Pfam" id="PF10294">
    <property type="entry name" value="Methyltransf_16"/>
    <property type="match status" value="1"/>
</dbReference>
<dbReference type="InterPro" id="IPR026113">
    <property type="entry name" value="METTL2/6/8-like"/>
</dbReference>
<evidence type="ECO:0000313" key="5">
    <source>
        <dbReference type="Proteomes" id="UP000797356"/>
    </source>
</evidence>
<dbReference type="PANTHER" id="PTHR22809:SF5">
    <property type="entry name" value="TRNA N(3)-METHYLCYTIDINE METHYLTRANSFERASE METTL6"/>
    <property type="match status" value="1"/>
</dbReference>
<dbReference type="OrthoDB" id="417697at2759"/>
<evidence type="ECO:0000313" key="4">
    <source>
        <dbReference type="EMBL" id="KAG1362486.1"/>
    </source>
</evidence>
<comment type="caution">
    <text evidence="4">The sequence shown here is derived from an EMBL/GenBank/DDBJ whole genome shotgun (WGS) entry which is preliminary data.</text>
</comment>
<dbReference type="GO" id="GO:0032259">
    <property type="term" value="P:methylation"/>
    <property type="evidence" value="ECO:0007669"/>
    <property type="project" value="UniProtKB-KW"/>
</dbReference>
<reference evidence="4" key="1">
    <citation type="journal article" date="2017" name="Gigascience">
        <title>The genome draft of coconut (Cocos nucifera).</title>
        <authorList>
            <person name="Xiao Y."/>
            <person name="Xu P."/>
            <person name="Fan H."/>
            <person name="Baudouin L."/>
            <person name="Xia W."/>
            <person name="Bocs S."/>
            <person name="Xu J."/>
            <person name="Li Q."/>
            <person name="Guo A."/>
            <person name="Zhou L."/>
            <person name="Li J."/>
            <person name="Wu Y."/>
            <person name="Ma Z."/>
            <person name="Armero A."/>
            <person name="Issali A.E."/>
            <person name="Liu N."/>
            <person name="Peng M."/>
            <person name="Yang Y."/>
        </authorList>
    </citation>
    <scope>NUCLEOTIDE SEQUENCE</scope>
    <source>
        <tissue evidence="4">Spear leaf of Hainan Tall coconut</tissue>
    </source>
</reference>
<proteinExistence type="inferred from homology"/>
<gene>
    <name evidence="4" type="ORF">COCNU_10G007050</name>
</gene>